<name>A0A6J7X1Y8_9CAUD</name>
<gene>
    <name evidence="1" type="ORF">UFOVP368_63</name>
</gene>
<evidence type="ECO:0000313" key="1">
    <source>
        <dbReference type="EMBL" id="CAB5223128.1"/>
    </source>
</evidence>
<organism evidence="1">
    <name type="scientific">uncultured Caudovirales phage</name>
    <dbReference type="NCBI Taxonomy" id="2100421"/>
    <lineage>
        <taxon>Viruses</taxon>
        <taxon>Duplodnaviria</taxon>
        <taxon>Heunggongvirae</taxon>
        <taxon>Uroviricota</taxon>
        <taxon>Caudoviricetes</taxon>
        <taxon>Peduoviridae</taxon>
        <taxon>Maltschvirus</taxon>
        <taxon>Maltschvirus maltsch</taxon>
    </lineage>
</organism>
<sequence>MPSNLTPAELARLAKLDAALADLAAKAEPLKAKRDRLLLLDRQRRFRAKAKG</sequence>
<dbReference type="EMBL" id="LR798303">
    <property type="protein sequence ID" value="CAB5223128.1"/>
    <property type="molecule type" value="Genomic_DNA"/>
</dbReference>
<reference evidence="1" key="1">
    <citation type="submission" date="2020-05" db="EMBL/GenBank/DDBJ databases">
        <authorList>
            <person name="Chiriac C."/>
            <person name="Salcher M."/>
            <person name="Ghai R."/>
            <person name="Kavagutti S V."/>
        </authorList>
    </citation>
    <scope>NUCLEOTIDE SEQUENCE</scope>
</reference>
<proteinExistence type="predicted"/>
<protein>
    <submittedName>
        <fullName evidence="1">Uncharacterized protein</fullName>
    </submittedName>
</protein>
<accession>A0A6J7X1Y8</accession>